<gene>
    <name evidence="2" type="ORF">FOB60_005610</name>
</gene>
<name>A0A8X7T8Q1_CANPA</name>
<dbReference type="AlphaFoldDB" id="A0A8X7T8Q1"/>
<proteinExistence type="predicted"/>
<evidence type="ECO:0000313" key="3">
    <source>
        <dbReference type="Proteomes" id="UP000590412"/>
    </source>
</evidence>
<feature type="region of interest" description="Disordered" evidence="1">
    <location>
        <begin position="427"/>
        <end position="519"/>
    </location>
</feature>
<organism evidence="2 3">
    <name type="scientific">Candida parapsilosis</name>
    <name type="common">Yeast</name>
    <dbReference type="NCBI Taxonomy" id="5480"/>
    <lineage>
        <taxon>Eukaryota</taxon>
        <taxon>Fungi</taxon>
        <taxon>Dikarya</taxon>
        <taxon>Ascomycota</taxon>
        <taxon>Saccharomycotina</taxon>
        <taxon>Pichiomycetes</taxon>
        <taxon>Debaryomycetaceae</taxon>
        <taxon>Candida/Lodderomyces clade</taxon>
        <taxon>Candida</taxon>
    </lineage>
</organism>
<feature type="compositionally biased region" description="Low complexity" evidence="1">
    <location>
        <begin position="357"/>
        <end position="389"/>
    </location>
</feature>
<dbReference type="Proteomes" id="UP000590412">
    <property type="component" value="Unassembled WGS sequence"/>
</dbReference>
<feature type="region of interest" description="Disordered" evidence="1">
    <location>
        <begin position="278"/>
        <end position="411"/>
    </location>
</feature>
<feature type="compositionally biased region" description="Low complexity" evidence="1">
    <location>
        <begin position="487"/>
        <end position="503"/>
    </location>
</feature>
<accession>A0A8X7T8Q1</accession>
<feature type="compositionally biased region" description="Polar residues" evidence="1">
    <location>
        <begin position="278"/>
        <end position="289"/>
    </location>
</feature>
<evidence type="ECO:0000256" key="1">
    <source>
        <dbReference type="SAM" id="MobiDB-lite"/>
    </source>
</evidence>
<dbReference type="EMBL" id="JABWAB010000013">
    <property type="protein sequence ID" value="KAF6042856.1"/>
    <property type="molecule type" value="Genomic_DNA"/>
</dbReference>
<sequence>MSSIDQQHQSPYQYQYSPKINTGAFPLRSPPQNNHMIHTFTANNSSSNVLDNTMATAPSRFSKTLEPSEYVTTQFQNLSVGPRTVPNSAKLSSLCSFFDHIVNLKDAETILQKTKDFQFYKNLQQQHDQEASVKNGVSGKVYDELFTSLGAHLAIPFDLWLRDEICIKDIKVKVTMLKEINGMIDAELKDVANQSSFEVTLNYYGKLLTAYNFYEIPSRSSAYKQLTGSANRNGNSNHIINGSFHDQIDEELEFNRDRLSTSSPDFDFGYLEKPFYRSHSNQSNDSSPITHHDKRTSTSSVSSKKRFSSFLTGGSGSHHKEGQNGPTSSPDVRDGNHRRSQFSTPTTPPQPHFKQFSSSTSTSTSTTTPPSSHYQQQQQQQQQDGSPTPKSHLYENANGTPPSSHNHNSMSVNNILSKSKLYNRMKRNRESASSVNTSTSHQSYPSNRSSIATTASGGGVVSSSGGSRRRSSVTNVKHLFGGGGGNNNNSGSGNSSTNGDVSSFDSSRTLMPADSYPQSTENIVLTKEEKLENSKDKHEYYIQIDQLMKETRRILTILFNSSDSSVKGNAKLGKLVDFVTTKVFKFLLIDVVSMILTYCDLKCCNFKVV</sequence>
<feature type="compositionally biased region" description="Polar residues" evidence="1">
    <location>
        <begin position="431"/>
        <end position="455"/>
    </location>
</feature>
<reference evidence="2" key="1">
    <citation type="submission" date="2020-03" db="EMBL/GenBank/DDBJ databases">
        <title>FDA dAtabase for Regulatory Grade micrObial Sequences (FDA-ARGOS): Supporting development and validation of Infectious Disease Dx tests.</title>
        <authorList>
            <person name="Campos J."/>
            <person name="Goldberg B."/>
            <person name="Tallon L."/>
            <person name="Sadzewicz L."/>
            <person name="Vavikolanu K."/>
            <person name="Mehta A."/>
            <person name="Aluvathingal J."/>
            <person name="Nadendla S."/>
            <person name="Nandy P."/>
            <person name="Geyer C."/>
            <person name="Yan Y."/>
            <person name="Sichtig H."/>
        </authorList>
    </citation>
    <scope>NUCLEOTIDE SEQUENCE [LARGE SCALE GENOMIC DNA]</scope>
    <source>
        <strain evidence="2">FDAARGOS_652</strain>
    </source>
</reference>
<comment type="caution">
    <text evidence="2">The sequence shown here is derived from an EMBL/GenBank/DDBJ whole genome shotgun (WGS) entry which is preliminary data.</text>
</comment>
<evidence type="ECO:0000313" key="2">
    <source>
        <dbReference type="EMBL" id="KAF6042856.1"/>
    </source>
</evidence>
<protein>
    <submittedName>
        <fullName evidence="2">Uncharacterized protein</fullName>
    </submittedName>
</protein>